<protein>
    <submittedName>
        <fullName evidence="2">Phosphatase</fullName>
    </submittedName>
</protein>
<dbReference type="Proteomes" id="UP000775179">
    <property type="component" value="Unassembled WGS sequence"/>
</dbReference>
<dbReference type="CDD" id="cd07437">
    <property type="entry name" value="PHP_HisPPase_Ycdx_like"/>
    <property type="match status" value="1"/>
</dbReference>
<sequence length="238" mass="26910">MKAIIDLHCHTISSGHAYSTIKENVEGAIENGIKILGTSDHGPNMPGGPYIFHFGNLRVLKKEINGVRMLKGVEANIIDYDGNIDIPLDVLEQLDYVIASLHPPCLEFGSKEENTRAIIKAMGNPYIKIIAHPDDNRYPLDYEKIVKAAKKNKVLLEVNNSSLKPDSYRPGALDNYKKMLRLCIDNQVKIILGSDAHIWYDIGVFDNCEKLMKEIDFPKELVVNYNKEDLKDFIELDK</sequence>
<reference evidence="2 3" key="1">
    <citation type="submission" date="2021-08" db="EMBL/GenBank/DDBJ databases">
        <title>Genome sequence analysis of Clostridium chauvoei strains of European origin and evaluation of typing options for outbreak investigations.</title>
        <authorList>
            <person name="Abdel-Glil M."/>
            <person name="Thomas P."/>
            <person name="Seyboldt C."/>
        </authorList>
    </citation>
    <scope>NUCLEOTIDE SEQUENCE [LARGE SCALE GENOMIC DNA]</scope>
    <source>
        <strain evidence="2 3">S0260-09</strain>
    </source>
</reference>
<dbReference type="PANTHER" id="PTHR36928:SF1">
    <property type="entry name" value="PHOSPHATASE YCDX-RELATED"/>
    <property type="match status" value="1"/>
</dbReference>
<proteinExistence type="predicted"/>
<gene>
    <name evidence="2" type="ORF">K4H94_03690</name>
</gene>
<dbReference type="InterPro" id="IPR003141">
    <property type="entry name" value="Pol/His_phosphatase_N"/>
</dbReference>
<dbReference type="KEGG" id="cchv:BTM20_10390"/>
<dbReference type="PANTHER" id="PTHR36928">
    <property type="entry name" value="PHOSPHATASE YCDX-RELATED"/>
    <property type="match status" value="1"/>
</dbReference>
<organism evidence="2 3">
    <name type="scientific">Clostridium chauvoei</name>
    <dbReference type="NCBI Taxonomy" id="46867"/>
    <lineage>
        <taxon>Bacteria</taxon>
        <taxon>Bacillati</taxon>
        <taxon>Bacillota</taxon>
        <taxon>Clostridia</taxon>
        <taxon>Eubacteriales</taxon>
        <taxon>Clostridiaceae</taxon>
        <taxon>Clostridium</taxon>
    </lineage>
</organism>
<feature type="domain" description="Polymerase/histidinol phosphatase N-terminal" evidence="1">
    <location>
        <begin position="5"/>
        <end position="79"/>
    </location>
</feature>
<dbReference type="SUPFAM" id="SSF89550">
    <property type="entry name" value="PHP domain-like"/>
    <property type="match status" value="1"/>
</dbReference>
<evidence type="ECO:0000313" key="3">
    <source>
        <dbReference type="Proteomes" id="UP000775179"/>
    </source>
</evidence>
<dbReference type="GeneID" id="66302279"/>
<dbReference type="Pfam" id="PF02811">
    <property type="entry name" value="PHP"/>
    <property type="match status" value="1"/>
</dbReference>
<evidence type="ECO:0000313" key="2">
    <source>
        <dbReference type="EMBL" id="MBX7290153.1"/>
    </source>
</evidence>
<dbReference type="InterPro" id="IPR016195">
    <property type="entry name" value="Pol/histidinol_Pase-like"/>
</dbReference>
<dbReference type="SMART" id="SM00481">
    <property type="entry name" value="POLIIIAc"/>
    <property type="match status" value="1"/>
</dbReference>
<dbReference type="NCBIfam" id="NF006702">
    <property type="entry name" value="PRK09248.1"/>
    <property type="match status" value="1"/>
</dbReference>
<dbReference type="InterPro" id="IPR050243">
    <property type="entry name" value="PHP_phosphatase"/>
</dbReference>
<dbReference type="Gene3D" id="3.20.20.140">
    <property type="entry name" value="Metal-dependent hydrolases"/>
    <property type="match status" value="1"/>
</dbReference>
<accession>A0ABD4RG24</accession>
<dbReference type="AlphaFoldDB" id="A0ABD4RG24"/>
<name>A0ABD4RG24_9CLOT</name>
<dbReference type="EMBL" id="JAIFTX010000006">
    <property type="protein sequence ID" value="MBX7290153.1"/>
    <property type="molecule type" value="Genomic_DNA"/>
</dbReference>
<dbReference type="RefSeq" id="WP_021876275.1">
    <property type="nucleotide sequence ID" value="NZ_CP018624.1"/>
</dbReference>
<dbReference type="InterPro" id="IPR004013">
    <property type="entry name" value="PHP_dom"/>
</dbReference>
<evidence type="ECO:0000259" key="1">
    <source>
        <dbReference type="SMART" id="SM00481"/>
    </source>
</evidence>
<comment type="caution">
    <text evidence="2">The sequence shown here is derived from an EMBL/GenBank/DDBJ whole genome shotgun (WGS) entry which is preliminary data.</text>
</comment>